<feature type="region of interest" description="Disordered" evidence="1">
    <location>
        <begin position="1"/>
        <end position="78"/>
    </location>
</feature>
<dbReference type="RefSeq" id="WP_196294125.1">
    <property type="nucleotide sequence ID" value="NZ_JADQDM010000008.1"/>
</dbReference>
<dbReference type="Pfam" id="PF13699">
    <property type="entry name" value="eCIS_core"/>
    <property type="match status" value="1"/>
</dbReference>
<evidence type="ECO:0000256" key="1">
    <source>
        <dbReference type="SAM" id="MobiDB-lite"/>
    </source>
</evidence>
<accession>A0ABS0I7E6</accession>
<comment type="caution">
    <text evidence="3">The sequence shown here is derived from an EMBL/GenBank/DDBJ whole genome shotgun (WGS) entry which is preliminary data.</text>
</comment>
<feature type="compositionally biased region" description="Polar residues" evidence="1">
    <location>
        <begin position="348"/>
        <end position="361"/>
    </location>
</feature>
<reference evidence="3 4" key="1">
    <citation type="submission" date="2020-11" db="EMBL/GenBank/DDBJ databases">
        <authorList>
            <person name="Kim M.K."/>
        </authorList>
    </citation>
    <scope>NUCLEOTIDE SEQUENCE [LARGE SCALE GENOMIC DNA]</scope>
    <source>
        <strain evidence="3 4">BT662</strain>
    </source>
</reference>
<feature type="compositionally biased region" description="Low complexity" evidence="1">
    <location>
        <begin position="13"/>
        <end position="25"/>
    </location>
</feature>
<feature type="region of interest" description="Disordered" evidence="1">
    <location>
        <begin position="707"/>
        <end position="743"/>
    </location>
</feature>
<name>A0ABS0I7E6_9BACT</name>
<feature type="compositionally biased region" description="Low complexity" evidence="1">
    <location>
        <begin position="46"/>
        <end position="64"/>
    </location>
</feature>
<evidence type="ECO:0000313" key="3">
    <source>
        <dbReference type="EMBL" id="MBF9222681.1"/>
    </source>
</evidence>
<keyword evidence="4" id="KW-1185">Reference proteome</keyword>
<feature type="compositionally biased region" description="Basic and acidic residues" evidence="1">
    <location>
        <begin position="434"/>
        <end position="453"/>
    </location>
</feature>
<dbReference type="InterPro" id="IPR025295">
    <property type="entry name" value="eCIS_core_dom"/>
</dbReference>
<proteinExistence type="predicted"/>
<gene>
    <name evidence="3" type="ORF">I2H31_16370</name>
</gene>
<dbReference type="EMBL" id="JADQDM010000008">
    <property type="protein sequence ID" value="MBF9222681.1"/>
    <property type="molecule type" value="Genomic_DNA"/>
</dbReference>
<feature type="region of interest" description="Disordered" evidence="1">
    <location>
        <begin position="844"/>
        <end position="866"/>
    </location>
</feature>
<dbReference type="Proteomes" id="UP000618931">
    <property type="component" value="Unassembled WGS sequence"/>
</dbReference>
<feature type="compositionally biased region" description="Polar residues" evidence="1">
    <location>
        <begin position="35"/>
        <end position="45"/>
    </location>
</feature>
<sequence length="1046" mass="115120">MKKSASHRPGAPAADAQASSQAQAQADERPAAVAQRQTLNAIANSPRQVAQRQQAPAALPARNATGLPDQLKAGVEQLSGHSLDDVRVHRNSAKPGQLQAHAYAQGSEIHVAPGQEQHLPHEAWHVVQQKEGRVKPTMQLRGVGINDDAGLEREASQMGERALVAQPAALAPTAPAPPVAAPGVAVQRHFDGHPSPEMVAFLANERGLEPDQVTALVNAARDLTQNFGPLENYLQSPGLIGALPQPVADLAGPPDTEMQEEPQPVGLGTAPPPVFAWGGMEMASSVGPEALEERTSGSTPQKKRPITTAPRAQKTVSSKGKGNKHQKSWDESAEINSSPVRYVDDWQEPNSPQQDFDFNQTRSEEDYQQQQAEEYDNWEQEYEDYLAELGAGYGADGEQASHQEEREEKQPHLGQGSQDEELLETLVPTVEGSKQPEEERQTEAQEEGSQKDEELTDDEEEAEVFNAARELQVVSFGENDVQVLTEKFQHKGVDRRRPVEWKIPFTKWGGGAQGKGRTTPTPMSLFSVSDDGQSVMPDQDFDEEGRYQKGHMVPASSGAHNHYALTTPMEQHTNQVGAWKKTEEAIDRILLKPNRGSQTARPKSDAEESLALVIQGFYNAKDPDEGRGFVHINAQYKGSDGRIPSSYRVKLFGVGEGEEVHLLHTFEGIKNEYSAENRNKMPSDNLRNLFRQMDAKMRALDQRALAASKQGQRHPTDTQWTPLAPETDSLGKARPARGIPEKHVPRPHRALDVLVEELRNLGADRYQQVLDTLTEEEQDVVHAAVGTAYGGGQAFNWAQRDLAERHARHLDPDDRQRFLSDTRSDVTASLADDKLRDMYTDSHAELQHGGGGKRPEADHHVPRSTGSGTNFFSNLLWVSHDQNLSAKAQNKPVNLLNPHRVPPSNKSLALSDDQELDDNSLGLPSKKRGKPSKQALSTVAKGGDDPETVTEDTWDEWQAETKGEGVSVATAKDLDEWATTSYSSMRKDAEQVATHKMNKIFALPLYKKLLVEAEKSRKDDNKARGVMPWDIIALSQKAKMEGLPKK</sequence>
<evidence type="ECO:0000259" key="2">
    <source>
        <dbReference type="Pfam" id="PF13699"/>
    </source>
</evidence>
<organism evidence="3 4">
    <name type="scientific">Hymenobacter ruricola</name>
    <dbReference type="NCBI Taxonomy" id="2791023"/>
    <lineage>
        <taxon>Bacteria</taxon>
        <taxon>Pseudomonadati</taxon>
        <taxon>Bacteroidota</taxon>
        <taxon>Cytophagia</taxon>
        <taxon>Cytophagales</taxon>
        <taxon>Hymenobacteraceae</taxon>
        <taxon>Hymenobacter</taxon>
    </lineage>
</organism>
<protein>
    <submittedName>
        <fullName evidence="3">DUF4157 domain-containing protein</fullName>
    </submittedName>
</protein>
<evidence type="ECO:0000313" key="4">
    <source>
        <dbReference type="Proteomes" id="UP000618931"/>
    </source>
</evidence>
<feature type="domain" description="eCIS core" evidence="2">
    <location>
        <begin position="67"/>
        <end position="132"/>
    </location>
</feature>
<feature type="region of interest" description="Disordered" evidence="1">
    <location>
        <begin position="891"/>
        <end position="950"/>
    </location>
</feature>
<feature type="region of interest" description="Disordered" evidence="1">
    <location>
        <begin position="388"/>
        <end position="461"/>
    </location>
</feature>
<feature type="compositionally biased region" description="Basic and acidic residues" evidence="1">
    <location>
        <begin position="399"/>
        <end position="411"/>
    </location>
</feature>
<feature type="region of interest" description="Disordered" evidence="1">
    <location>
        <begin position="249"/>
        <end position="375"/>
    </location>
</feature>